<dbReference type="Proteomes" id="UP001217089">
    <property type="component" value="Unassembled WGS sequence"/>
</dbReference>
<keyword evidence="4" id="KW-1185">Reference proteome</keyword>
<comment type="caution">
    <text evidence="3">The sequence shown here is derived from an EMBL/GenBank/DDBJ whole genome shotgun (WGS) entry which is preliminary data.</text>
</comment>
<proteinExistence type="inferred from homology"/>
<organism evidence="3 4">
    <name type="scientific">Tegillarca granosa</name>
    <name type="common">Malaysian cockle</name>
    <name type="synonym">Anadara granosa</name>
    <dbReference type="NCBI Taxonomy" id="220873"/>
    <lineage>
        <taxon>Eukaryota</taxon>
        <taxon>Metazoa</taxon>
        <taxon>Spiralia</taxon>
        <taxon>Lophotrochozoa</taxon>
        <taxon>Mollusca</taxon>
        <taxon>Bivalvia</taxon>
        <taxon>Autobranchia</taxon>
        <taxon>Pteriomorphia</taxon>
        <taxon>Arcoida</taxon>
        <taxon>Arcoidea</taxon>
        <taxon>Arcidae</taxon>
        <taxon>Tegillarca</taxon>
    </lineage>
</organism>
<evidence type="ECO:0000256" key="1">
    <source>
        <dbReference type="ARBA" id="ARBA00008307"/>
    </source>
</evidence>
<gene>
    <name evidence="3" type="ORF">KUTeg_018295</name>
</gene>
<comment type="similarity">
    <text evidence="1">Belongs to the mab-21 family.</text>
</comment>
<dbReference type="Gene3D" id="1.10.1410.40">
    <property type="match status" value="1"/>
</dbReference>
<accession>A0ABQ9ELC9</accession>
<feature type="domain" description="Mab-21-like HhH/H2TH-like" evidence="2">
    <location>
        <begin position="194"/>
        <end position="273"/>
    </location>
</feature>
<evidence type="ECO:0000313" key="4">
    <source>
        <dbReference type="Proteomes" id="UP001217089"/>
    </source>
</evidence>
<sequence length="583" mass="68005">MERISVKVWTELCKCIGTEQEVFVRRKVIDILTPIISGSTAEGLKQHGSDIDLMYVLNFTFVSDNSNFFNSDIKMDTDNIKPGFVKLVCSDKLKYHEIYTEAMVEKNDSLILSSLLFRDQRVDEMRKSFADTIAHGPCATYVSEWNVETDSVFCFSCKTWPRVATEWIARVRINNWPSPDLISDIVCDGCLFLCYGLLKLYLKYAINSNTEVNDLLCSYFLKPTLFFCIEEENIIWNKENFFGCFWTCIRRLMKWVSDEYCINYFIKENNMFEGRIYGRKSKILLDYLSNLYSEGVDSMRLIPLLSNLRNNSATIPMTIEERECRCDLQLLETSSKLDPQFRWRRRIKLLLNICKEMQQSTNGIMKTTSTFMSYGVVCRTVPFLYFDIHTNSTNKTRYIQIQSLKQFIQQNCMFGDVCTEKLFLATLFYLNGNYKSVVKIVKKVPQALKPYTIYSGINGTNCNRQAYIKEICGKVLTTIKKLKRGILAHPFVCCLPSKFHPQEIEHELVQHSTMGTASIPPVIYCNVLLFLSCHYVACKEEMSNILAEFYIAMEDDRFIFENERPLTKALFNRCLEIWETWYH</sequence>
<dbReference type="PANTHER" id="PTHR10656">
    <property type="entry name" value="CELL FATE DETERMINING PROTEIN MAB21-RELATED"/>
    <property type="match status" value="1"/>
</dbReference>
<reference evidence="3 4" key="1">
    <citation type="submission" date="2022-12" db="EMBL/GenBank/DDBJ databases">
        <title>Chromosome-level genome of Tegillarca granosa.</title>
        <authorList>
            <person name="Kim J."/>
        </authorList>
    </citation>
    <scope>NUCLEOTIDE SEQUENCE [LARGE SCALE GENOMIC DNA]</scope>
    <source>
        <strain evidence="3">Teg-2019</strain>
        <tissue evidence="3">Adductor muscle</tissue>
    </source>
</reference>
<protein>
    <recommendedName>
        <fullName evidence="2">Mab-21-like HhH/H2TH-like domain-containing protein</fullName>
    </recommendedName>
</protein>
<dbReference type="EMBL" id="JARBDR010000903">
    <property type="protein sequence ID" value="KAJ8304712.1"/>
    <property type="molecule type" value="Genomic_DNA"/>
</dbReference>
<dbReference type="Pfam" id="PF20266">
    <property type="entry name" value="Mab-21_C"/>
    <property type="match status" value="1"/>
</dbReference>
<evidence type="ECO:0000259" key="2">
    <source>
        <dbReference type="Pfam" id="PF20266"/>
    </source>
</evidence>
<dbReference type="InterPro" id="IPR046906">
    <property type="entry name" value="Mab-21_HhH/H2TH-like"/>
</dbReference>
<evidence type="ECO:0000313" key="3">
    <source>
        <dbReference type="EMBL" id="KAJ8304712.1"/>
    </source>
</evidence>
<dbReference type="PANTHER" id="PTHR10656:SF42">
    <property type="entry name" value="CYCLIC GMP-AMP SYNTHASE-LIKE PROTEIN-RELATED"/>
    <property type="match status" value="1"/>
</dbReference>
<name>A0ABQ9ELC9_TEGGR</name>